<dbReference type="GO" id="GO:0006644">
    <property type="term" value="P:phospholipid metabolic process"/>
    <property type="evidence" value="ECO:0007669"/>
    <property type="project" value="InterPro"/>
</dbReference>
<dbReference type="InterPro" id="IPR000326">
    <property type="entry name" value="PAP2/HPO"/>
</dbReference>
<dbReference type="Gene3D" id="1.20.144.10">
    <property type="entry name" value="Phosphatidic acid phosphatase type 2/haloperoxidase"/>
    <property type="match status" value="1"/>
</dbReference>
<evidence type="ECO:0000259" key="7">
    <source>
        <dbReference type="Pfam" id="PF01569"/>
    </source>
</evidence>
<feature type="region of interest" description="Disordered" evidence="6">
    <location>
        <begin position="53"/>
        <end position="74"/>
    </location>
</feature>
<dbReference type="InterPro" id="IPR036938">
    <property type="entry name" value="PAP2/HPO_sf"/>
</dbReference>
<dbReference type="PANTHER" id="PTHR10165:SF103">
    <property type="entry name" value="PHOSPHOLIPID PHOSPHATASE HOMOLOG 1.2 HOMOLOG"/>
    <property type="match status" value="1"/>
</dbReference>
<feature type="non-terminal residue" evidence="8">
    <location>
        <position position="1"/>
    </location>
</feature>
<dbReference type="GO" id="GO:0005886">
    <property type="term" value="C:plasma membrane"/>
    <property type="evidence" value="ECO:0007669"/>
    <property type="project" value="TreeGrafter"/>
</dbReference>
<evidence type="ECO:0000256" key="6">
    <source>
        <dbReference type="SAM" id="MobiDB-lite"/>
    </source>
</evidence>
<dbReference type="GO" id="GO:0007165">
    <property type="term" value="P:signal transduction"/>
    <property type="evidence" value="ECO:0007669"/>
    <property type="project" value="TreeGrafter"/>
</dbReference>
<accession>A0A0B6YZW5</accession>
<dbReference type="Pfam" id="PF01569">
    <property type="entry name" value="PAP2"/>
    <property type="match status" value="1"/>
</dbReference>
<sequence>QMFTMMLALYCCITRISDNKHFPSDVIAGSILGACLAWAVFYKIAFQVIPSSPTKDSLRLPRATSVESEPRTPTPLLRPERIVIDNSYCDQISTSGSKGNFVNKV</sequence>
<feature type="domain" description="Phosphatidic acid phosphatase type 2/haloperoxidase" evidence="7">
    <location>
        <begin position="2"/>
        <end position="44"/>
    </location>
</feature>
<dbReference type="GO" id="GO:0008195">
    <property type="term" value="F:phosphatidate phosphatase activity"/>
    <property type="evidence" value="ECO:0007669"/>
    <property type="project" value="TreeGrafter"/>
</dbReference>
<keyword evidence="4" id="KW-1133">Transmembrane helix</keyword>
<evidence type="ECO:0000313" key="8">
    <source>
        <dbReference type="EMBL" id="CEK61864.1"/>
    </source>
</evidence>
<gene>
    <name evidence="8" type="primary">ORF43517</name>
</gene>
<evidence type="ECO:0000256" key="5">
    <source>
        <dbReference type="ARBA" id="ARBA00023136"/>
    </source>
</evidence>
<dbReference type="GO" id="GO:0046839">
    <property type="term" value="P:phospholipid dephosphorylation"/>
    <property type="evidence" value="ECO:0007669"/>
    <property type="project" value="TreeGrafter"/>
</dbReference>
<keyword evidence="5" id="KW-0472">Membrane</keyword>
<name>A0A0B6YZW5_9EUPU</name>
<proteinExistence type="inferred from homology"/>
<dbReference type="EMBL" id="HACG01014999">
    <property type="protein sequence ID" value="CEK61864.1"/>
    <property type="molecule type" value="Transcribed_RNA"/>
</dbReference>
<reference evidence="8" key="1">
    <citation type="submission" date="2014-12" db="EMBL/GenBank/DDBJ databases">
        <title>Insight into the proteome of Arion vulgaris.</title>
        <authorList>
            <person name="Aradska J."/>
            <person name="Bulat T."/>
            <person name="Smidak R."/>
            <person name="Sarate P."/>
            <person name="Gangsoo J."/>
            <person name="Sialana F."/>
            <person name="Bilban M."/>
            <person name="Lubec G."/>
        </authorList>
    </citation>
    <scope>NUCLEOTIDE SEQUENCE</scope>
    <source>
        <tissue evidence="8">Skin</tissue>
    </source>
</reference>
<evidence type="ECO:0000256" key="3">
    <source>
        <dbReference type="ARBA" id="ARBA00022692"/>
    </source>
</evidence>
<evidence type="ECO:0000256" key="2">
    <source>
        <dbReference type="ARBA" id="ARBA00008816"/>
    </source>
</evidence>
<organism evidence="8">
    <name type="scientific">Arion vulgaris</name>
    <dbReference type="NCBI Taxonomy" id="1028688"/>
    <lineage>
        <taxon>Eukaryota</taxon>
        <taxon>Metazoa</taxon>
        <taxon>Spiralia</taxon>
        <taxon>Lophotrochozoa</taxon>
        <taxon>Mollusca</taxon>
        <taxon>Gastropoda</taxon>
        <taxon>Heterobranchia</taxon>
        <taxon>Euthyneura</taxon>
        <taxon>Panpulmonata</taxon>
        <taxon>Eupulmonata</taxon>
        <taxon>Stylommatophora</taxon>
        <taxon>Helicina</taxon>
        <taxon>Arionoidea</taxon>
        <taxon>Arionidae</taxon>
        <taxon>Arion</taxon>
    </lineage>
</organism>
<dbReference type="SUPFAM" id="SSF48317">
    <property type="entry name" value="Acid phosphatase/Vanadium-dependent haloperoxidase"/>
    <property type="match status" value="1"/>
</dbReference>
<protein>
    <recommendedName>
        <fullName evidence="7">Phosphatidic acid phosphatase type 2/haloperoxidase domain-containing protein</fullName>
    </recommendedName>
</protein>
<evidence type="ECO:0000256" key="4">
    <source>
        <dbReference type="ARBA" id="ARBA00022989"/>
    </source>
</evidence>
<comment type="similarity">
    <text evidence="2">Belongs to the PA-phosphatase related phosphoesterase family.</text>
</comment>
<keyword evidence="3" id="KW-0812">Transmembrane</keyword>
<comment type="subcellular location">
    <subcellularLocation>
        <location evidence="1">Membrane</location>
        <topology evidence="1">Multi-pass membrane protein</topology>
    </subcellularLocation>
</comment>
<dbReference type="InterPro" id="IPR043216">
    <property type="entry name" value="PAP-like"/>
</dbReference>
<evidence type="ECO:0000256" key="1">
    <source>
        <dbReference type="ARBA" id="ARBA00004141"/>
    </source>
</evidence>
<dbReference type="PANTHER" id="PTHR10165">
    <property type="entry name" value="LIPID PHOSPHATE PHOSPHATASE"/>
    <property type="match status" value="1"/>
</dbReference>
<dbReference type="AlphaFoldDB" id="A0A0B6YZW5"/>